<name>A0A1G8FBI6_9ACTN</name>
<keyword evidence="5 7" id="KW-0472">Membrane</keyword>
<accession>A0A1G8FBI6</accession>
<evidence type="ECO:0000256" key="2">
    <source>
        <dbReference type="ARBA" id="ARBA00022475"/>
    </source>
</evidence>
<feature type="compositionally biased region" description="Low complexity" evidence="6">
    <location>
        <begin position="50"/>
        <end position="70"/>
    </location>
</feature>
<dbReference type="EMBL" id="FNCN01000023">
    <property type="protein sequence ID" value="SDH79329.1"/>
    <property type="molecule type" value="Genomic_DNA"/>
</dbReference>
<dbReference type="Proteomes" id="UP000198923">
    <property type="component" value="Unassembled WGS sequence"/>
</dbReference>
<comment type="subcellular location">
    <subcellularLocation>
        <location evidence="1">Cell membrane</location>
        <topology evidence="1">Multi-pass membrane protein</topology>
    </subcellularLocation>
</comment>
<feature type="transmembrane region" description="Helical" evidence="7">
    <location>
        <begin position="364"/>
        <end position="389"/>
    </location>
</feature>
<dbReference type="InterPro" id="IPR051791">
    <property type="entry name" value="Pra-immunoreactive"/>
</dbReference>
<keyword evidence="10" id="KW-1185">Reference proteome</keyword>
<proteinExistence type="predicted"/>
<evidence type="ECO:0000256" key="5">
    <source>
        <dbReference type="ARBA" id="ARBA00023136"/>
    </source>
</evidence>
<dbReference type="PANTHER" id="PTHR36115:SF4">
    <property type="entry name" value="MEMBRANE PROTEIN"/>
    <property type="match status" value="1"/>
</dbReference>
<evidence type="ECO:0000256" key="7">
    <source>
        <dbReference type="SAM" id="Phobius"/>
    </source>
</evidence>
<feature type="compositionally biased region" description="Gly residues" evidence="6">
    <location>
        <begin position="221"/>
        <end position="232"/>
    </location>
</feature>
<dbReference type="Pfam" id="PF06271">
    <property type="entry name" value="RDD"/>
    <property type="match status" value="1"/>
</dbReference>
<evidence type="ECO:0000256" key="3">
    <source>
        <dbReference type="ARBA" id="ARBA00022692"/>
    </source>
</evidence>
<evidence type="ECO:0000313" key="10">
    <source>
        <dbReference type="Proteomes" id="UP000198923"/>
    </source>
</evidence>
<evidence type="ECO:0000256" key="6">
    <source>
        <dbReference type="SAM" id="MobiDB-lite"/>
    </source>
</evidence>
<keyword evidence="3 7" id="KW-0812">Transmembrane</keyword>
<feature type="transmembrane region" description="Helical" evidence="7">
    <location>
        <begin position="332"/>
        <end position="352"/>
    </location>
</feature>
<organism evidence="9 10">
    <name type="scientific">Sinosporangium album</name>
    <dbReference type="NCBI Taxonomy" id="504805"/>
    <lineage>
        <taxon>Bacteria</taxon>
        <taxon>Bacillati</taxon>
        <taxon>Actinomycetota</taxon>
        <taxon>Actinomycetes</taxon>
        <taxon>Streptosporangiales</taxon>
        <taxon>Streptosporangiaceae</taxon>
        <taxon>Sinosporangium</taxon>
    </lineage>
</organism>
<dbReference type="STRING" id="504805.SAMN05421505_1234"/>
<protein>
    <submittedName>
        <fullName evidence="9">Uncharacterized membrane protein YckC, RDD family</fullName>
    </submittedName>
</protein>
<dbReference type="PANTHER" id="PTHR36115">
    <property type="entry name" value="PROLINE-RICH ANTIGEN HOMOLOG-RELATED"/>
    <property type="match status" value="1"/>
</dbReference>
<evidence type="ECO:0000256" key="1">
    <source>
        <dbReference type="ARBA" id="ARBA00004651"/>
    </source>
</evidence>
<dbReference type="InterPro" id="IPR010432">
    <property type="entry name" value="RDD"/>
</dbReference>
<evidence type="ECO:0000313" key="9">
    <source>
        <dbReference type="EMBL" id="SDH79329.1"/>
    </source>
</evidence>
<feature type="compositionally biased region" description="Gly residues" evidence="6">
    <location>
        <begin position="121"/>
        <end position="151"/>
    </location>
</feature>
<dbReference type="GO" id="GO:0005886">
    <property type="term" value="C:plasma membrane"/>
    <property type="evidence" value="ECO:0007669"/>
    <property type="project" value="UniProtKB-SubCell"/>
</dbReference>
<gene>
    <name evidence="9" type="ORF">SAMN05421505_1234</name>
</gene>
<keyword evidence="4 7" id="KW-1133">Transmembrane helix</keyword>
<feature type="compositionally biased region" description="Low complexity" evidence="6">
    <location>
        <begin position="172"/>
        <end position="189"/>
    </location>
</feature>
<evidence type="ECO:0000259" key="8">
    <source>
        <dbReference type="Pfam" id="PF06271"/>
    </source>
</evidence>
<dbReference type="OrthoDB" id="9774993at2"/>
<feature type="compositionally biased region" description="Gly residues" evidence="6">
    <location>
        <begin position="190"/>
        <end position="201"/>
    </location>
</feature>
<sequence>MSTGQPPYPQDDQNRDGFSAGWSEYGKQDAGRSPADSDPDATIVGYRADTGSGPAPQQAQQGYTGQSYAGQGYGDQAPAVPPYGQQQGYGQGDASPYGQPAQPPYGQQQGYGQQSDPYGQQGYGQQGYGQQGQPGYGQQGYGQAGAYGSQGYGASDPGQAPGYGGQPGYGDQGYNPQGYNAQSYNAQGYGQQGQPGYGGQTAYGQPSDPYGRPGGYAQDYGQGGYGQVGGYGQQTYGASTQPGQGSSGYGGQEHAGQPYTQPADPYGGGAYGQQGYAAPPMGGYGAAAPGYGQVPAYGHSPYGAPAGAVPPGAPAPLAEWWQRLVARIIDGLLFGVVSAIISMILTAIFFIPERWNPETEAIDPVGGLFIATLLAALFSAAAVITYEFLMLRRGGQTLGKLAMGIRVVPVGGTLAPGGLSTEVVIRRAGVLWGGYAISWIPVVGNLIYGVFGLVNVLWQFWDKPLQQCLHDKVANTVVVKVK</sequence>
<dbReference type="RefSeq" id="WP_093172719.1">
    <property type="nucleotide sequence ID" value="NZ_FNCN01000023.1"/>
</dbReference>
<keyword evidence="2" id="KW-1003">Cell membrane</keyword>
<feature type="region of interest" description="Disordered" evidence="6">
    <location>
        <begin position="1"/>
        <end position="271"/>
    </location>
</feature>
<reference evidence="9 10" key="1">
    <citation type="submission" date="2016-10" db="EMBL/GenBank/DDBJ databases">
        <authorList>
            <person name="de Groot N.N."/>
        </authorList>
    </citation>
    <scope>NUCLEOTIDE SEQUENCE [LARGE SCALE GENOMIC DNA]</scope>
    <source>
        <strain evidence="9 10">CPCC 201354</strain>
    </source>
</reference>
<feature type="compositionally biased region" description="Low complexity" evidence="6">
    <location>
        <begin position="95"/>
        <end position="120"/>
    </location>
</feature>
<dbReference type="AlphaFoldDB" id="A0A1G8FBI6"/>
<feature type="transmembrane region" description="Helical" evidence="7">
    <location>
        <begin position="401"/>
        <end position="419"/>
    </location>
</feature>
<evidence type="ECO:0000256" key="4">
    <source>
        <dbReference type="ARBA" id="ARBA00022989"/>
    </source>
</evidence>
<feature type="domain" description="RDD" evidence="8">
    <location>
        <begin position="318"/>
        <end position="475"/>
    </location>
</feature>
<feature type="compositionally biased region" description="Low complexity" evidence="6">
    <location>
        <begin position="233"/>
        <end position="244"/>
    </location>
</feature>
<feature type="transmembrane region" description="Helical" evidence="7">
    <location>
        <begin position="439"/>
        <end position="458"/>
    </location>
</feature>
<feature type="compositionally biased region" description="Gly residues" evidence="6">
    <location>
        <begin position="161"/>
        <end position="171"/>
    </location>
</feature>